<reference evidence="3 4" key="1">
    <citation type="submission" date="2015-09" db="EMBL/GenBank/DDBJ databases">
        <authorList>
            <consortium name="Pathogen Informatics"/>
        </authorList>
    </citation>
    <scope>NUCLEOTIDE SEQUENCE [LARGE SCALE GENOMIC DNA]</scope>
    <source>
        <strain evidence="3 4">2789STDY5834855</strain>
    </source>
</reference>
<dbReference type="GO" id="GO:0016787">
    <property type="term" value="F:hydrolase activity"/>
    <property type="evidence" value="ECO:0007669"/>
    <property type="project" value="UniProtKB-KW"/>
</dbReference>
<keyword evidence="3" id="KW-0378">Hydrolase</keyword>
<dbReference type="AlphaFoldDB" id="A0A174FTJ9"/>
<dbReference type="Proteomes" id="UP000095558">
    <property type="component" value="Unassembled WGS sequence"/>
</dbReference>
<dbReference type="Pfam" id="PF00561">
    <property type="entry name" value="Abhydrolase_1"/>
    <property type="match status" value="1"/>
</dbReference>
<name>A0A174FTJ9_9CLOT</name>
<keyword evidence="1" id="KW-0472">Membrane</keyword>
<organism evidence="3 4">
    <name type="scientific">Clostridium disporicum</name>
    <dbReference type="NCBI Taxonomy" id="84024"/>
    <lineage>
        <taxon>Bacteria</taxon>
        <taxon>Bacillati</taxon>
        <taxon>Bacillota</taxon>
        <taxon>Clostridia</taxon>
        <taxon>Eubacteriales</taxon>
        <taxon>Clostridiaceae</taxon>
        <taxon>Clostridium</taxon>
    </lineage>
</organism>
<gene>
    <name evidence="3" type="ORF">ERS852470_02626</name>
</gene>
<dbReference type="EMBL" id="CYZV01000029">
    <property type="protein sequence ID" value="CUO53513.1"/>
    <property type="molecule type" value="Genomic_DNA"/>
</dbReference>
<evidence type="ECO:0000313" key="4">
    <source>
        <dbReference type="Proteomes" id="UP000095558"/>
    </source>
</evidence>
<dbReference type="InterPro" id="IPR000073">
    <property type="entry name" value="AB_hydrolase_1"/>
</dbReference>
<evidence type="ECO:0000313" key="3">
    <source>
        <dbReference type="EMBL" id="CUO53513.1"/>
    </source>
</evidence>
<keyword evidence="1" id="KW-0812">Transmembrane</keyword>
<dbReference type="RefSeq" id="WP_055277306.1">
    <property type="nucleotide sequence ID" value="NZ_CYZV01000029.1"/>
</dbReference>
<evidence type="ECO:0000256" key="1">
    <source>
        <dbReference type="SAM" id="Phobius"/>
    </source>
</evidence>
<dbReference type="OrthoDB" id="59888at2"/>
<accession>A0A174FTJ9</accession>
<dbReference type="InterPro" id="IPR029058">
    <property type="entry name" value="AB_hydrolase_fold"/>
</dbReference>
<evidence type="ECO:0000259" key="2">
    <source>
        <dbReference type="Pfam" id="PF00561"/>
    </source>
</evidence>
<keyword evidence="1" id="KW-1133">Transmembrane helix</keyword>
<proteinExistence type="predicted"/>
<feature type="transmembrane region" description="Helical" evidence="1">
    <location>
        <begin position="25"/>
        <end position="46"/>
    </location>
</feature>
<sequence length="342" mass="38859">MNFLPYSNGVRKVSMKKHRSPKEKFKIVVITIVAILIIGIVTQNIVDFIDGERLKKRVNYTTVDELRMDYRIEGEGSYTIIFDGDIGTTLEEWTPIVEELKENDSIRTFVYNRQGYGYSDISSSGRTPEEQARDLKILLRKAGLSGPYIIVGEGYGSLVLTSFAEQFKDSVAAAIMIDPINEEVIQTKEYKQSQILTKIRRSIEKIGSKCGLTMLLDKLNLDINLEDYESGLLDKNKDEFLTLRTKSKYTTAVYNELKNILNGTSHSQVDGIFSDIPYYLLTRDENDPLKSLGSEELTDVHVTSCEKDYLPLNDKDNVLLAIRQTVKKLQEIETANKANNKK</sequence>
<dbReference type="SUPFAM" id="SSF53474">
    <property type="entry name" value="alpha/beta-Hydrolases"/>
    <property type="match status" value="1"/>
</dbReference>
<dbReference type="Gene3D" id="3.40.50.1820">
    <property type="entry name" value="alpha/beta hydrolase"/>
    <property type="match status" value="1"/>
</dbReference>
<feature type="domain" description="AB hydrolase-1" evidence="2">
    <location>
        <begin position="88"/>
        <end position="188"/>
    </location>
</feature>
<protein>
    <submittedName>
        <fullName evidence="3">Alpha/beta hydrolase fold protein</fullName>
    </submittedName>
</protein>